<keyword evidence="5 10" id="KW-0547">Nucleotide-binding</keyword>
<feature type="compositionally biased region" description="Polar residues" evidence="11">
    <location>
        <begin position="550"/>
        <end position="587"/>
    </location>
</feature>
<keyword evidence="3" id="KW-0597">Phosphoprotein</keyword>
<feature type="compositionally biased region" description="Basic and acidic residues" evidence="11">
    <location>
        <begin position="148"/>
        <end position="161"/>
    </location>
</feature>
<feature type="compositionally biased region" description="Basic residues" evidence="11">
    <location>
        <begin position="736"/>
        <end position="748"/>
    </location>
</feature>
<feature type="compositionally biased region" description="Gly residues" evidence="11">
    <location>
        <begin position="876"/>
        <end position="886"/>
    </location>
</feature>
<dbReference type="SMART" id="SM00220">
    <property type="entry name" value="S_TKc"/>
    <property type="match status" value="1"/>
</dbReference>
<feature type="region of interest" description="Disordered" evidence="11">
    <location>
        <begin position="133"/>
        <end position="161"/>
    </location>
</feature>
<dbReference type="GO" id="GO:0035556">
    <property type="term" value="P:intracellular signal transduction"/>
    <property type="evidence" value="ECO:0007669"/>
    <property type="project" value="TreeGrafter"/>
</dbReference>
<feature type="region of interest" description="Disordered" evidence="11">
    <location>
        <begin position="492"/>
        <end position="520"/>
    </location>
</feature>
<dbReference type="InterPro" id="IPR011009">
    <property type="entry name" value="Kinase-like_dom_sf"/>
</dbReference>
<protein>
    <recommendedName>
        <fullName evidence="1">non-specific serine/threonine protein kinase</fullName>
        <ecNumber evidence="1">2.7.11.1</ecNumber>
    </recommendedName>
</protein>
<dbReference type="GO" id="GO:0005524">
    <property type="term" value="F:ATP binding"/>
    <property type="evidence" value="ECO:0007669"/>
    <property type="project" value="UniProtKB-UniRule"/>
</dbReference>
<accession>A0A4U0XZ40</accession>
<dbReference type="GO" id="GO:0000011">
    <property type="term" value="P:vacuole inheritance"/>
    <property type="evidence" value="ECO:0007669"/>
    <property type="project" value="UniProtKB-ARBA"/>
</dbReference>
<proteinExistence type="predicted"/>
<dbReference type="STRING" id="331657.A0A4U0XZ40"/>
<feature type="binding site" evidence="10">
    <location>
        <position position="200"/>
    </location>
    <ligand>
        <name>ATP</name>
        <dbReference type="ChEBI" id="CHEBI:30616"/>
    </ligand>
</feature>
<dbReference type="InterPro" id="IPR000719">
    <property type="entry name" value="Prot_kinase_dom"/>
</dbReference>
<feature type="compositionally biased region" description="Low complexity" evidence="11">
    <location>
        <begin position="812"/>
        <end position="848"/>
    </location>
</feature>
<evidence type="ECO:0000256" key="9">
    <source>
        <dbReference type="ARBA" id="ARBA00048679"/>
    </source>
</evidence>
<reference evidence="13 14" key="1">
    <citation type="submission" date="2017-03" db="EMBL/GenBank/DDBJ databases">
        <title>Genomes of endolithic fungi from Antarctica.</title>
        <authorList>
            <person name="Coleine C."/>
            <person name="Masonjones S."/>
            <person name="Stajich J.E."/>
        </authorList>
    </citation>
    <scope>NUCLEOTIDE SEQUENCE [LARGE SCALE GENOMIC DNA]</scope>
    <source>
        <strain evidence="13 14">CCFEE 5187</strain>
    </source>
</reference>
<feature type="compositionally biased region" description="Basic and acidic residues" evidence="11">
    <location>
        <begin position="890"/>
        <end position="903"/>
    </location>
</feature>
<evidence type="ECO:0000256" key="8">
    <source>
        <dbReference type="ARBA" id="ARBA00047899"/>
    </source>
</evidence>
<keyword evidence="4" id="KW-0808">Transferase</keyword>
<evidence type="ECO:0000256" key="5">
    <source>
        <dbReference type="ARBA" id="ARBA00022741"/>
    </source>
</evidence>
<comment type="catalytic activity">
    <reaction evidence="8">
        <text>L-threonyl-[protein] + ATP = O-phospho-L-threonyl-[protein] + ADP + H(+)</text>
        <dbReference type="Rhea" id="RHEA:46608"/>
        <dbReference type="Rhea" id="RHEA-COMP:11060"/>
        <dbReference type="Rhea" id="RHEA-COMP:11605"/>
        <dbReference type="ChEBI" id="CHEBI:15378"/>
        <dbReference type="ChEBI" id="CHEBI:30013"/>
        <dbReference type="ChEBI" id="CHEBI:30616"/>
        <dbReference type="ChEBI" id="CHEBI:61977"/>
        <dbReference type="ChEBI" id="CHEBI:456216"/>
        <dbReference type="EC" id="2.7.11.1"/>
    </reaction>
</comment>
<dbReference type="EMBL" id="NAJN01000016">
    <property type="protein sequence ID" value="TKA81706.1"/>
    <property type="molecule type" value="Genomic_DNA"/>
</dbReference>
<dbReference type="OrthoDB" id="193931at2759"/>
<keyword evidence="6" id="KW-0418">Kinase</keyword>
<keyword evidence="2" id="KW-0723">Serine/threonine-protein kinase</keyword>
<evidence type="ECO:0000313" key="14">
    <source>
        <dbReference type="Proteomes" id="UP000308768"/>
    </source>
</evidence>
<name>A0A4U0XZ40_9PEZI</name>
<dbReference type="PROSITE" id="PS00107">
    <property type="entry name" value="PROTEIN_KINASE_ATP"/>
    <property type="match status" value="1"/>
</dbReference>
<dbReference type="SUPFAM" id="SSF56112">
    <property type="entry name" value="Protein kinase-like (PK-like)"/>
    <property type="match status" value="1"/>
</dbReference>
<feature type="compositionally biased region" description="Polar residues" evidence="11">
    <location>
        <begin position="769"/>
        <end position="784"/>
    </location>
</feature>
<evidence type="ECO:0000313" key="13">
    <source>
        <dbReference type="EMBL" id="TKA81706.1"/>
    </source>
</evidence>
<evidence type="ECO:0000256" key="2">
    <source>
        <dbReference type="ARBA" id="ARBA00022527"/>
    </source>
</evidence>
<feature type="compositionally biased region" description="Basic and acidic residues" evidence="11">
    <location>
        <begin position="864"/>
        <end position="875"/>
    </location>
</feature>
<dbReference type="InterPro" id="IPR008271">
    <property type="entry name" value="Ser/Thr_kinase_AS"/>
</dbReference>
<comment type="catalytic activity">
    <reaction evidence="9">
        <text>L-seryl-[protein] + ATP = O-phospho-L-seryl-[protein] + ADP + H(+)</text>
        <dbReference type="Rhea" id="RHEA:17989"/>
        <dbReference type="Rhea" id="RHEA-COMP:9863"/>
        <dbReference type="Rhea" id="RHEA-COMP:11604"/>
        <dbReference type="ChEBI" id="CHEBI:15378"/>
        <dbReference type="ChEBI" id="CHEBI:29999"/>
        <dbReference type="ChEBI" id="CHEBI:30616"/>
        <dbReference type="ChEBI" id="CHEBI:83421"/>
        <dbReference type="ChEBI" id="CHEBI:456216"/>
        <dbReference type="EC" id="2.7.11.1"/>
    </reaction>
</comment>
<evidence type="ECO:0000256" key="7">
    <source>
        <dbReference type="ARBA" id="ARBA00022840"/>
    </source>
</evidence>
<keyword evidence="7 10" id="KW-0067">ATP-binding</keyword>
<dbReference type="FunFam" id="3.30.200.20:FF:000003">
    <property type="entry name" value="Non-specific serine/threonine protein kinase"/>
    <property type="match status" value="1"/>
</dbReference>
<feature type="compositionally biased region" description="Low complexity" evidence="11">
    <location>
        <begin position="599"/>
        <end position="613"/>
    </location>
</feature>
<evidence type="ECO:0000256" key="6">
    <source>
        <dbReference type="ARBA" id="ARBA00022777"/>
    </source>
</evidence>
<feature type="region of interest" description="Disordered" evidence="11">
    <location>
        <begin position="55"/>
        <end position="75"/>
    </location>
</feature>
<dbReference type="PROSITE" id="PS00108">
    <property type="entry name" value="PROTEIN_KINASE_ST"/>
    <property type="match status" value="1"/>
</dbReference>
<feature type="compositionally biased region" description="Basic and acidic residues" evidence="11">
    <location>
        <begin position="55"/>
        <end position="65"/>
    </location>
</feature>
<dbReference type="Pfam" id="PF00069">
    <property type="entry name" value="Pkinase"/>
    <property type="match status" value="1"/>
</dbReference>
<evidence type="ECO:0000256" key="10">
    <source>
        <dbReference type="PROSITE-ProRule" id="PRU10141"/>
    </source>
</evidence>
<dbReference type="GO" id="GO:0004674">
    <property type="term" value="F:protein serine/threonine kinase activity"/>
    <property type="evidence" value="ECO:0007669"/>
    <property type="project" value="UniProtKB-KW"/>
</dbReference>
<dbReference type="AlphaFoldDB" id="A0A4U0XZ40"/>
<dbReference type="GO" id="GO:0005737">
    <property type="term" value="C:cytoplasm"/>
    <property type="evidence" value="ECO:0007669"/>
    <property type="project" value="TreeGrafter"/>
</dbReference>
<sequence length="903" mass="98762">MPPSRPTAKRARTWQNQLQAHQQLRRLERRLINSLAKRSSRVTDRLPHATRNNKKADMVAGKKEIPTSQSRTVSGVEPPLMETDLLKDDSTIINRLVLDDPKDDIEREMARLAEAQPVPIGSDITPITGLGLVGSEGVDDGGRGSGRSRQDHSKSAQARRETKFGEYILGQTLGEGEFGKVKMGWKKEGGVQVAIKLIRKETLGSNPGRLPKIYREISILRGLQHPNIVRLHEMVETERYIGIILEYASGGELFDYILTHRYLKDHNARKLFAQLISGVGYLHKKGIVHRDLKLENLLLDRNKNIIITDFGFANTFNPTDELGDEIEFNLANRDFVRKMRLEEVGSDGHKRGDLMATSCGSPCYAAPELVVSDTLYTGRKVDVWSCGVILFAMLAGYLPFDDDPANPEGDNINLLYKYIVSTPLTFPEYVTPHARDLLRRILVPDPRKRADLFEVARHSWLSEYGHVVGFITSSTTTTNEIANTTVLSVPAEPSLARSASVREPTKPHQSASPGGLTAKHGHIDSAEKVANYKSQRDAKRSTVQLEYVAPTSQTPRGEASTTLHPPSGQTGIPQASTSRSRVISASQGPVGVAPVQDYQASTAASRAQQRGSQLTQSSMPPPSRPGRDVPRSVSDSTALSSQPAPPPSTRPSTGNTMGGSSRLPSRGNSYATPAAATVAATTVEGRFSQPRGKHYAISAPIQQQDGMGSDPTIGEPNAQRLPSDHEENQKSASQARTHKRSSTNRRKPSPPQQTRMSNAPPPAPKEQPQRSQTTYLNYTPQQPTGALVGSRQPYKSQARPQSAHLGNSTSAPLQPQPRQSSLQQPPTQRQSGFSSSDQSKSRPQQQQGRDGDRPGVSQKNTNRKFADAYEQDSGRHGGGSGGGSSGGARKVMDWFRRRGKDRG</sequence>
<evidence type="ECO:0000256" key="3">
    <source>
        <dbReference type="ARBA" id="ARBA00022553"/>
    </source>
</evidence>
<dbReference type="EC" id="2.7.11.1" evidence="1"/>
<evidence type="ECO:0000256" key="4">
    <source>
        <dbReference type="ARBA" id="ARBA00022679"/>
    </source>
</evidence>
<organism evidence="13 14">
    <name type="scientific">Cryomyces minteri</name>
    <dbReference type="NCBI Taxonomy" id="331657"/>
    <lineage>
        <taxon>Eukaryota</taxon>
        <taxon>Fungi</taxon>
        <taxon>Dikarya</taxon>
        <taxon>Ascomycota</taxon>
        <taxon>Pezizomycotina</taxon>
        <taxon>Dothideomycetes</taxon>
        <taxon>Dothideomycetes incertae sedis</taxon>
        <taxon>Cryomyces</taxon>
    </lineage>
</organism>
<keyword evidence="14" id="KW-1185">Reference proteome</keyword>
<feature type="compositionally biased region" description="Polar residues" evidence="11">
    <location>
        <begin position="650"/>
        <end position="670"/>
    </location>
</feature>
<dbReference type="PANTHER" id="PTHR24346">
    <property type="entry name" value="MAP/MICROTUBULE AFFINITY-REGULATING KINASE"/>
    <property type="match status" value="1"/>
</dbReference>
<evidence type="ECO:0000256" key="11">
    <source>
        <dbReference type="SAM" id="MobiDB-lite"/>
    </source>
</evidence>
<dbReference type="GO" id="GO:0045033">
    <property type="term" value="P:peroxisome inheritance"/>
    <property type="evidence" value="ECO:0007669"/>
    <property type="project" value="UniProtKB-ARBA"/>
</dbReference>
<dbReference type="FunFam" id="1.10.510.10:FF:000397">
    <property type="entry name" value="Serine/threonine-protein kinase KIN4"/>
    <property type="match status" value="1"/>
</dbReference>
<feature type="region of interest" description="Disordered" evidence="11">
    <location>
        <begin position="532"/>
        <end position="672"/>
    </location>
</feature>
<evidence type="ECO:0000259" key="12">
    <source>
        <dbReference type="PROSITE" id="PS50011"/>
    </source>
</evidence>
<dbReference type="PROSITE" id="PS50011">
    <property type="entry name" value="PROTEIN_KINASE_DOM"/>
    <property type="match status" value="1"/>
</dbReference>
<feature type="domain" description="Protein kinase" evidence="12">
    <location>
        <begin position="167"/>
        <end position="461"/>
    </location>
</feature>
<feature type="compositionally biased region" description="Polar residues" evidence="11">
    <location>
        <begin position="633"/>
        <end position="642"/>
    </location>
</feature>
<dbReference type="InterPro" id="IPR017441">
    <property type="entry name" value="Protein_kinase_ATP_BS"/>
</dbReference>
<dbReference type="PANTHER" id="PTHR24346:SF110">
    <property type="entry name" value="NON-SPECIFIC SERINE_THREONINE PROTEIN KINASE"/>
    <property type="match status" value="1"/>
</dbReference>
<evidence type="ECO:0000256" key="1">
    <source>
        <dbReference type="ARBA" id="ARBA00012513"/>
    </source>
</evidence>
<comment type="caution">
    <text evidence="13">The sequence shown here is derived from an EMBL/GenBank/DDBJ whole genome shotgun (WGS) entry which is preliminary data.</text>
</comment>
<feature type="region of interest" description="Disordered" evidence="11">
    <location>
        <begin position="702"/>
        <end position="903"/>
    </location>
</feature>
<dbReference type="Proteomes" id="UP000308768">
    <property type="component" value="Unassembled WGS sequence"/>
</dbReference>
<dbReference type="Gene3D" id="1.10.510.10">
    <property type="entry name" value="Transferase(Phosphotransferase) domain 1"/>
    <property type="match status" value="1"/>
</dbReference>
<gene>
    <name evidence="13" type="ORF">B0A49_00595</name>
</gene>
<feature type="compositionally biased region" description="Polar residues" evidence="11">
    <location>
        <begin position="793"/>
        <end position="811"/>
    </location>
</feature>